<evidence type="ECO:0000256" key="1">
    <source>
        <dbReference type="PROSITE-ProRule" id="PRU01211"/>
    </source>
</evidence>
<keyword evidence="1 2" id="KW-0862">Zinc</keyword>
<dbReference type="PRINTS" id="PR00480">
    <property type="entry name" value="ASTACIN"/>
</dbReference>
<dbReference type="PANTHER" id="PTHR10127:SF814">
    <property type="entry name" value="MEPRIN A SUBUNIT BETA"/>
    <property type="match status" value="1"/>
</dbReference>
<dbReference type="GO" id="GO:0004222">
    <property type="term" value="F:metalloendopeptidase activity"/>
    <property type="evidence" value="ECO:0007669"/>
    <property type="project" value="UniProtKB-UniRule"/>
</dbReference>
<dbReference type="SMART" id="SM00235">
    <property type="entry name" value="ZnMc"/>
    <property type="match status" value="1"/>
</dbReference>
<dbReference type="Pfam" id="PF01400">
    <property type="entry name" value="Astacin"/>
    <property type="match status" value="1"/>
</dbReference>
<dbReference type="InterPro" id="IPR024079">
    <property type="entry name" value="MetalloPept_cat_dom_sf"/>
</dbReference>
<dbReference type="GO" id="GO:0008270">
    <property type="term" value="F:zinc ion binding"/>
    <property type="evidence" value="ECO:0007669"/>
    <property type="project" value="UniProtKB-UniRule"/>
</dbReference>
<dbReference type="CDD" id="cd04280">
    <property type="entry name" value="ZnMc_astacin_like"/>
    <property type="match status" value="1"/>
</dbReference>
<feature type="signal peptide" evidence="2">
    <location>
        <begin position="1"/>
        <end position="23"/>
    </location>
</feature>
<accession>A0A814HMP2</accession>
<feature type="binding site" evidence="1">
    <location>
        <position position="170"/>
    </location>
    <ligand>
        <name>Zn(2+)</name>
        <dbReference type="ChEBI" id="CHEBI:29105"/>
        <note>catalytic</note>
    </ligand>
</feature>
<dbReference type="AlphaFoldDB" id="A0A814HMP2"/>
<dbReference type="SUPFAM" id="SSF55486">
    <property type="entry name" value="Metalloproteases ('zincins'), catalytic domain"/>
    <property type="match status" value="1"/>
</dbReference>
<keyword evidence="1 2" id="KW-0479">Metal-binding</keyword>
<feature type="binding site" evidence="1">
    <location>
        <position position="166"/>
    </location>
    <ligand>
        <name>Zn(2+)</name>
        <dbReference type="ChEBI" id="CHEBI:29105"/>
        <note>catalytic</note>
    </ligand>
</feature>
<dbReference type="InterPro" id="IPR001506">
    <property type="entry name" value="Peptidase_M12A"/>
</dbReference>
<keyword evidence="1 2" id="KW-0378">Hydrolase</keyword>
<dbReference type="GO" id="GO:0006508">
    <property type="term" value="P:proteolysis"/>
    <property type="evidence" value="ECO:0007669"/>
    <property type="project" value="UniProtKB-KW"/>
</dbReference>
<dbReference type="InterPro" id="IPR006026">
    <property type="entry name" value="Peptidase_Metallo"/>
</dbReference>
<evidence type="ECO:0000259" key="3">
    <source>
        <dbReference type="PROSITE" id="PS51864"/>
    </source>
</evidence>
<comment type="caution">
    <text evidence="4">The sequence shown here is derived from an EMBL/GenBank/DDBJ whole genome shotgun (WGS) entry which is preliminary data.</text>
</comment>
<feature type="chain" id="PRO_5035953059" description="Metalloendopeptidase" evidence="2">
    <location>
        <begin position="24"/>
        <end position="305"/>
    </location>
</feature>
<feature type="domain" description="Peptidase M12A" evidence="3">
    <location>
        <begin position="59"/>
        <end position="269"/>
    </location>
</feature>
<keyword evidence="1 2" id="KW-0482">Metalloprotease</keyword>
<dbReference type="Proteomes" id="UP000663852">
    <property type="component" value="Unassembled WGS sequence"/>
</dbReference>
<evidence type="ECO:0000256" key="2">
    <source>
        <dbReference type="RuleBase" id="RU361183"/>
    </source>
</evidence>
<dbReference type="EMBL" id="CAJNOJ010000455">
    <property type="protein sequence ID" value="CAF1454581.1"/>
    <property type="molecule type" value="Genomic_DNA"/>
</dbReference>
<evidence type="ECO:0000313" key="4">
    <source>
        <dbReference type="EMBL" id="CAF1011982.1"/>
    </source>
</evidence>
<dbReference type="PANTHER" id="PTHR10127">
    <property type="entry name" value="DISCOIDIN, CUB, EGF, LAMININ , AND ZINC METALLOPROTEASE DOMAIN CONTAINING"/>
    <property type="match status" value="1"/>
</dbReference>
<keyword evidence="6" id="KW-1185">Reference proteome</keyword>
<gene>
    <name evidence="5" type="ORF">EDS130_LOCUS39745</name>
    <name evidence="4" type="ORF">XAT740_LOCUS13771</name>
</gene>
<comment type="caution">
    <text evidence="1">Lacks conserved residue(s) required for the propagation of feature annotation.</text>
</comment>
<dbReference type="EMBL" id="CAJNOR010000808">
    <property type="protein sequence ID" value="CAF1011982.1"/>
    <property type="molecule type" value="Genomic_DNA"/>
</dbReference>
<dbReference type="OrthoDB" id="291007at2759"/>
<proteinExistence type="predicted"/>
<organism evidence="4 6">
    <name type="scientific">Adineta ricciae</name>
    <name type="common">Rotifer</name>
    <dbReference type="NCBI Taxonomy" id="249248"/>
    <lineage>
        <taxon>Eukaryota</taxon>
        <taxon>Metazoa</taxon>
        <taxon>Spiralia</taxon>
        <taxon>Gnathifera</taxon>
        <taxon>Rotifera</taxon>
        <taxon>Eurotatoria</taxon>
        <taxon>Bdelloidea</taxon>
        <taxon>Adinetida</taxon>
        <taxon>Adinetidae</taxon>
        <taxon>Adineta</taxon>
    </lineage>
</organism>
<sequence>MAAMNWICDILTVWFCLMYKSYGMPVVDERDWKVFIRSDLDVEDDTVFIQQQKIKSNENTIQSRGVAVKINPRWPAGVIPYYIEPNFSDAHTHLIEEAMKQIEESTKVDDKSCIQFKRQSQYKLPYVHIINGAECSSTIGQGWGYKRIMLEHSSTRSCMNIGIILHELLHTLGFGHEQLRPDRDSYLQIQWENIQEDKFDKFKRYEAHQAYDLDTPYDYGSVMHYPLDAYSKNGSLTMVPTKNISVIVGEPFNLTSIDILEIQRYYQCVPFGSTTTTTPKSCAITCSAPCFFVFTLALSILKMQL</sequence>
<keyword evidence="1 2" id="KW-0645">Protease</keyword>
<dbReference type="PROSITE" id="PS51864">
    <property type="entry name" value="ASTACIN"/>
    <property type="match status" value="1"/>
</dbReference>
<feature type="active site" evidence="1">
    <location>
        <position position="167"/>
    </location>
</feature>
<evidence type="ECO:0000313" key="5">
    <source>
        <dbReference type="EMBL" id="CAF1454581.1"/>
    </source>
</evidence>
<dbReference type="EC" id="3.4.24.-" evidence="2"/>
<feature type="binding site" evidence="1">
    <location>
        <position position="176"/>
    </location>
    <ligand>
        <name>Zn(2+)</name>
        <dbReference type="ChEBI" id="CHEBI:29105"/>
        <note>catalytic</note>
    </ligand>
</feature>
<comment type="cofactor">
    <cofactor evidence="1 2">
        <name>Zn(2+)</name>
        <dbReference type="ChEBI" id="CHEBI:29105"/>
    </cofactor>
    <text evidence="1 2">Binds 1 zinc ion per subunit.</text>
</comment>
<protein>
    <recommendedName>
        <fullName evidence="2">Metalloendopeptidase</fullName>
        <ecNumber evidence="2">3.4.24.-</ecNumber>
    </recommendedName>
</protein>
<evidence type="ECO:0000313" key="6">
    <source>
        <dbReference type="Proteomes" id="UP000663828"/>
    </source>
</evidence>
<dbReference type="Proteomes" id="UP000663828">
    <property type="component" value="Unassembled WGS sequence"/>
</dbReference>
<dbReference type="Gene3D" id="3.40.390.10">
    <property type="entry name" value="Collagenase (Catalytic Domain)"/>
    <property type="match status" value="1"/>
</dbReference>
<name>A0A814HMP2_ADIRI</name>
<dbReference type="InterPro" id="IPR034035">
    <property type="entry name" value="Astacin-like_dom"/>
</dbReference>
<reference evidence="4" key="1">
    <citation type="submission" date="2021-02" db="EMBL/GenBank/DDBJ databases">
        <authorList>
            <person name="Nowell W R."/>
        </authorList>
    </citation>
    <scope>NUCLEOTIDE SEQUENCE</scope>
</reference>
<keyword evidence="2" id="KW-0732">Signal</keyword>